<feature type="domain" description="Major facilitator superfamily (MFS) profile" evidence="6">
    <location>
        <begin position="25"/>
        <end position="469"/>
    </location>
</feature>
<feature type="transmembrane region" description="Helical" evidence="5">
    <location>
        <begin position="393"/>
        <end position="419"/>
    </location>
</feature>
<dbReference type="CDD" id="cd17323">
    <property type="entry name" value="MFS_Tpo1_MDR_like"/>
    <property type="match status" value="1"/>
</dbReference>
<dbReference type="GO" id="GO:0005886">
    <property type="term" value="C:plasma membrane"/>
    <property type="evidence" value="ECO:0007669"/>
    <property type="project" value="TreeGrafter"/>
</dbReference>
<dbReference type="HOGENOM" id="CLU_008455_11_6_1"/>
<dbReference type="EMBL" id="KB445798">
    <property type="protein sequence ID" value="EMD36305.1"/>
    <property type="molecule type" value="Genomic_DNA"/>
</dbReference>
<evidence type="ECO:0000313" key="8">
    <source>
        <dbReference type="Proteomes" id="UP000016930"/>
    </source>
</evidence>
<evidence type="ECO:0000256" key="4">
    <source>
        <dbReference type="ARBA" id="ARBA00023136"/>
    </source>
</evidence>
<dbReference type="Proteomes" id="UP000016930">
    <property type="component" value="Unassembled WGS sequence"/>
</dbReference>
<protein>
    <recommendedName>
        <fullName evidence="6">Major facilitator superfamily (MFS) profile domain-containing protein</fullName>
    </recommendedName>
</protein>
<accession>M2QW24</accession>
<dbReference type="InterPro" id="IPR020846">
    <property type="entry name" value="MFS_dom"/>
</dbReference>
<comment type="subcellular location">
    <subcellularLocation>
        <location evidence="1">Membrane</location>
        <topology evidence="1">Multi-pass membrane protein</topology>
    </subcellularLocation>
</comment>
<feature type="transmembrane region" description="Helical" evidence="5">
    <location>
        <begin position="336"/>
        <end position="357"/>
    </location>
</feature>
<keyword evidence="8" id="KW-1185">Reference proteome</keyword>
<evidence type="ECO:0000259" key="6">
    <source>
        <dbReference type="PROSITE" id="PS50850"/>
    </source>
</evidence>
<feature type="transmembrane region" description="Helical" evidence="5">
    <location>
        <begin position="60"/>
        <end position="79"/>
    </location>
</feature>
<reference evidence="7 8" key="1">
    <citation type="journal article" date="2012" name="Proc. Natl. Acad. Sci. U.S.A.">
        <title>Comparative genomics of Ceriporiopsis subvermispora and Phanerochaete chrysosporium provide insight into selective ligninolysis.</title>
        <authorList>
            <person name="Fernandez-Fueyo E."/>
            <person name="Ruiz-Duenas F.J."/>
            <person name="Ferreira P."/>
            <person name="Floudas D."/>
            <person name="Hibbett D.S."/>
            <person name="Canessa P."/>
            <person name="Larrondo L.F."/>
            <person name="James T.Y."/>
            <person name="Seelenfreund D."/>
            <person name="Lobos S."/>
            <person name="Polanco R."/>
            <person name="Tello M."/>
            <person name="Honda Y."/>
            <person name="Watanabe T."/>
            <person name="Watanabe T."/>
            <person name="Ryu J.S."/>
            <person name="Kubicek C.P."/>
            <person name="Schmoll M."/>
            <person name="Gaskell J."/>
            <person name="Hammel K.E."/>
            <person name="St John F.J."/>
            <person name="Vanden Wymelenberg A."/>
            <person name="Sabat G."/>
            <person name="Splinter BonDurant S."/>
            <person name="Syed K."/>
            <person name="Yadav J.S."/>
            <person name="Doddapaneni H."/>
            <person name="Subramanian V."/>
            <person name="Lavin J.L."/>
            <person name="Oguiza J.A."/>
            <person name="Perez G."/>
            <person name="Pisabarro A.G."/>
            <person name="Ramirez L."/>
            <person name="Santoyo F."/>
            <person name="Master E."/>
            <person name="Coutinho P.M."/>
            <person name="Henrissat B."/>
            <person name="Lombard V."/>
            <person name="Magnuson J.K."/>
            <person name="Kuees U."/>
            <person name="Hori C."/>
            <person name="Igarashi K."/>
            <person name="Samejima M."/>
            <person name="Held B.W."/>
            <person name="Barry K.W."/>
            <person name="LaButti K.M."/>
            <person name="Lapidus A."/>
            <person name="Lindquist E.A."/>
            <person name="Lucas S.M."/>
            <person name="Riley R."/>
            <person name="Salamov A.A."/>
            <person name="Hoffmeister D."/>
            <person name="Schwenk D."/>
            <person name="Hadar Y."/>
            <person name="Yarden O."/>
            <person name="de Vries R.P."/>
            <person name="Wiebenga A."/>
            <person name="Stenlid J."/>
            <person name="Eastwood D."/>
            <person name="Grigoriev I.V."/>
            <person name="Berka R.M."/>
            <person name="Blanchette R.A."/>
            <person name="Kersten P."/>
            <person name="Martinez A.T."/>
            <person name="Vicuna R."/>
            <person name="Cullen D."/>
        </authorList>
    </citation>
    <scope>NUCLEOTIDE SEQUENCE [LARGE SCALE GENOMIC DNA]</scope>
    <source>
        <strain evidence="7 8">B</strain>
    </source>
</reference>
<evidence type="ECO:0000256" key="1">
    <source>
        <dbReference type="ARBA" id="ARBA00004141"/>
    </source>
</evidence>
<dbReference type="SUPFAM" id="SSF103473">
    <property type="entry name" value="MFS general substrate transporter"/>
    <property type="match status" value="1"/>
</dbReference>
<dbReference type="Pfam" id="PF07690">
    <property type="entry name" value="MFS_1"/>
    <property type="match status" value="1"/>
</dbReference>
<dbReference type="OrthoDB" id="9986881at2759"/>
<gene>
    <name evidence="7" type="ORF">CERSUDRAFT_115244</name>
</gene>
<dbReference type="PROSITE" id="PS50850">
    <property type="entry name" value="MFS"/>
    <property type="match status" value="1"/>
</dbReference>
<feature type="transmembrane region" description="Helical" evidence="5">
    <location>
        <begin position="257"/>
        <end position="276"/>
    </location>
</feature>
<dbReference type="InterPro" id="IPR036259">
    <property type="entry name" value="MFS_trans_sf"/>
</dbReference>
<feature type="transmembrane region" description="Helical" evidence="5">
    <location>
        <begin position="431"/>
        <end position="451"/>
    </location>
</feature>
<evidence type="ECO:0000313" key="7">
    <source>
        <dbReference type="EMBL" id="EMD36305.1"/>
    </source>
</evidence>
<dbReference type="Gene3D" id="1.20.1250.20">
    <property type="entry name" value="MFS general substrate transporter like domains"/>
    <property type="match status" value="1"/>
</dbReference>
<keyword evidence="3 5" id="KW-1133">Transmembrane helix</keyword>
<keyword evidence="4 5" id="KW-0472">Membrane</keyword>
<feature type="transmembrane region" description="Helical" evidence="5">
    <location>
        <begin position="149"/>
        <end position="171"/>
    </location>
</feature>
<dbReference type="STRING" id="914234.M2QW24"/>
<dbReference type="InterPro" id="IPR011701">
    <property type="entry name" value="MFS"/>
</dbReference>
<dbReference type="GO" id="GO:0022857">
    <property type="term" value="F:transmembrane transporter activity"/>
    <property type="evidence" value="ECO:0007669"/>
    <property type="project" value="InterPro"/>
</dbReference>
<feature type="transmembrane region" description="Helical" evidence="5">
    <location>
        <begin position="116"/>
        <end position="137"/>
    </location>
</feature>
<dbReference type="AlphaFoldDB" id="M2QW24"/>
<name>M2QW24_CERS8</name>
<evidence type="ECO:0000256" key="3">
    <source>
        <dbReference type="ARBA" id="ARBA00022989"/>
    </source>
</evidence>
<proteinExistence type="predicted"/>
<sequence>MFLVEFGPEDPDDPKNWSRRKRWYLTTIASLIAFNAGVASSAPAGLASNLALQFAMSEELVVLCISLFVTGYCVGPLLWGPLSEQYGRRPVFLSTLPIYTCFQIGCALAQNRASIIIFRLLAGIFAAAPFTNSGAIISDIWDASTRGKANILFANAPFIGSALGPLVGGYISVSGISWRWTFWVLTIFNGVCIALVIVSLPETYLPILLSQKARKMRVETGDHRYYAPMETNQLVAFTDRIKQTLLRPFKMLFQEPMLAATTVYTSFIYGTMYMVFEAFPSVYQGEHGFNPGTLGLTYLPVVAGCVSASFVYLIVFNPRYEAAVRQYKPHHVPPEVRLEMAMWTSPLYAIAFFWFGWTSFPSLTVWGPLSGAFFLGFSSILLFLSLINYTVDVYLFAAASALAANTVVRSAAAGGLPLFAPRMYSALNPRWASTILGCVALLMMPIPFVLYKYGTKLRAKSKFAPRLHS</sequence>
<dbReference type="PANTHER" id="PTHR23502:SF173">
    <property type="entry name" value="MFS-MULTIDRUG-RESISTANCE TRANSPORTER-RELATED"/>
    <property type="match status" value="1"/>
</dbReference>
<evidence type="ECO:0000256" key="5">
    <source>
        <dbReference type="SAM" id="Phobius"/>
    </source>
</evidence>
<feature type="transmembrane region" description="Helical" evidence="5">
    <location>
        <begin position="363"/>
        <end position="386"/>
    </location>
</feature>
<feature type="transmembrane region" description="Helical" evidence="5">
    <location>
        <begin position="296"/>
        <end position="315"/>
    </location>
</feature>
<evidence type="ECO:0000256" key="2">
    <source>
        <dbReference type="ARBA" id="ARBA00022692"/>
    </source>
</evidence>
<feature type="transmembrane region" description="Helical" evidence="5">
    <location>
        <begin position="183"/>
        <end position="207"/>
    </location>
</feature>
<dbReference type="PANTHER" id="PTHR23502">
    <property type="entry name" value="MAJOR FACILITATOR SUPERFAMILY"/>
    <property type="match status" value="1"/>
</dbReference>
<keyword evidence="2 5" id="KW-0812">Transmembrane</keyword>
<organism evidence="7 8">
    <name type="scientific">Ceriporiopsis subvermispora (strain B)</name>
    <name type="common">White-rot fungus</name>
    <name type="synonym">Gelatoporia subvermispora</name>
    <dbReference type="NCBI Taxonomy" id="914234"/>
    <lineage>
        <taxon>Eukaryota</taxon>
        <taxon>Fungi</taxon>
        <taxon>Dikarya</taxon>
        <taxon>Basidiomycota</taxon>
        <taxon>Agaricomycotina</taxon>
        <taxon>Agaricomycetes</taxon>
        <taxon>Polyporales</taxon>
        <taxon>Gelatoporiaceae</taxon>
        <taxon>Gelatoporia</taxon>
    </lineage>
</organism>
<dbReference type="FunFam" id="1.20.1250.20:FF:000011">
    <property type="entry name" value="MFS multidrug transporter, putative"/>
    <property type="match status" value="1"/>
</dbReference>
<feature type="transmembrane region" description="Helical" evidence="5">
    <location>
        <begin position="23"/>
        <end position="40"/>
    </location>
</feature>